<dbReference type="Proteomes" id="UP000809789">
    <property type="component" value="Unassembled WGS sequence"/>
</dbReference>
<feature type="compositionally biased region" description="Polar residues" evidence="1">
    <location>
        <begin position="173"/>
        <end position="182"/>
    </location>
</feature>
<dbReference type="EMBL" id="JAESVG020000003">
    <property type="protein sequence ID" value="KAG8628785.1"/>
    <property type="molecule type" value="Genomic_DNA"/>
</dbReference>
<organism evidence="3 4">
    <name type="scientific">Elsinoe batatas</name>
    <dbReference type="NCBI Taxonomy" id="2601811"/>
    <lineage>
        <taxon>Eukaryota</taxon>
        <taxon>Fungi</taxon>
        <taxon>Dikarya</taxon>
        <taxon>Ascomycota</taxon>
        <taxon>Pezizomycotina</taxon>
        <taxon>Dothideomycetes</taxon>
        <taxon>Dothideomycetidae</taxon>
        <taxon>Myriangiales</taxon>
        <taxon>Elsinoaceae</taxon>
        <taxon>Elsinoe</taxon>
    </lineage>
</organism>
<keyword evidence="2" id="KW-0732">Signal</keyword>
<feature type="signal peptide" evidence="2">
    <location>
        <begin position="1"/>
        <end position="20"/>
    </location>
</feature>
<protein>
    <submittedName>
        <fullName evidence="3">Uncharacterized protein</fullName>
    </submittedName>
</protein>
<proteinExistence type="predicted"/>
<dbReference type="OrthoDB" id="3929669at2759"/>
<evidence type="ECO:0000256" key="2">
    <source>
        <dbReference type="SAM" id="SignalP"/>
    </source>
</evidence>
<feature type="region of interest" description="Disordered" evidence="1">
    <location>
        <begin position="136"/>
        <end position="303"/>
    </location>
</feature>
<feature type="chain" id="PRO_5035419743" evidence="2">
    <location>
        <begin position="21"/>
        <end position="303"/>
    </location>
</feature>
<gene>
    <name evidence="3" type="ORF">KVT40_002650</name>
</gene>
<comment type="caution">
    <text evidence="3">The sequence shown here is derived from an EMBL/GenBank/DDBJ whole genome shotgun (WGS) entry which is preliminary data.</text>
</comment>
<dbReference type="AlphaFoldDB" id="A0A8K0PE36"/>
<evidence type="ECO:0000313" key="3">
    <source>
        <dbReference type="EMBL" id="KAG8628785.1"/>
    </source>
</evidence>
<sequence length="303" mass="33865">MKFSTSSAICLALSVAAVSAHTYTNPLRSRSDGFKDAQLDLQADMQKHKDNPDAVKDIQQKQLNLQSEQQASLATRSVTKPAWKRDDGFKKAQLDLQAEMERNKDDPEAVKEIQLKQQDLANQKQDSMMNTRSVPFRKRADDFQEAQVDLQAEMQRHKDDPDAVAEIQKKQQDLANQKQDSQVPARFRRVRREDPPKDEPPKDGAAPPAPEKTEAEKQLEEMQKQQDAINAEGAKANEEAAKKDAEIQEQAKKDNPGAGARSFTVAQGVVIDTSQGYDSRDYQDDYVTVDGDKGVTTSDTPPK</sequence>
<feature type="compositionally biased region" description="Basic and acidic residues" evidence="1">
    <location>
        <begin position="211"/>
        <end position="224"/>
    </location>
</feature>
<reference evidence="3" key="1">
    <citation type="submission" date="2021-07" db="EMBL/GenBank/DDBJ databases">
        <title>Elsinoe batatas strain:CRI-CJ2 Genome sequencing and assembly.</title>
        <authorList>
            <person name="Huang L."/>
        </authorList>
    </citation>
    <scope>NUCLEOTIDE SEQUENCE</scope>
    <source>
        <strain evidence="3">CRI-CJ2</strain>
    </source>
</reference>
<keyword evidence="4" id="KW-1185">Reference proteome</keyword>
<feature type="compositionally biased region" description="Basic and acidic residues" evidence="1">
    <location>
        <begin position="235"/>
        <end position="255"/>
    </location>
</feature>
<accession>A0A8K0PE36</accession>
<feature type="compositionally biased region" description="Basic and acidic residues" evidence="1">
    <location>
        <begin position="154"/>
        <end position="172"/>
    </location>
</feature>
<evidence type="ECO:0000256" key="1">
    <source>
        <dbReference type="SAM" id="MobiDB-lite"/>
    </source>
</evidence>
<name>A0A8K0PE36_9PEZI</name>
<feature type="compositionally biased region" description="Basic and acidic residues" evidence="1">
    <location>
        <begin position="191"/>
        <end position="202"/>
    </location>
</feature>
<evidence type="ECO:0000313" key="4">
    <source>
        <dbReference type="Proteomes" id="UP000809789"/>
    </source>
</evidence>